<evidence type="ECO:0000313" key="3">
    <source>
        <dbReference type="Proteomes" id="UP000316988"/>
    </source>
</evidence>
<dbReference type="OrthoDB" id="3173471at2"/>
<reference evidence="2 3" key="1">
    <citation type="submission" date="2019-07" db="EMBL/GenBank/DDBJ databases">
        <authorList>
            <person name="Zhao L.H."/>
        </authorList>
    </citation>
    <scope>NUCLEOTIDE SEQUENCE [LARGE SCALE GENOMIC DNA]</scope>
    <source>
        <strain evidence="2 3">Co35</strain>
    </source>
</reference>
<protein>
    <recommendedName>
        <fullName evidence="4">DUF559 domain-containing protein</fullName>
    </recommendedName>
</protein>
<evidence type="ECO:0000256" key="1">
    <source>
        <dbReference type="SAM" id="MobiDB-lite"/>
    </source>
</evidence>
<dbReference type="AlphaFoldDB" id="A0A554S7A2"/>
<dbReference type="Proteomes" id="UP000316988">
    <property type="component" value="Unassembled WGS sequence"/>
</dbReference>
<evidence type="ECO:0008006" key="4">
    <source>
        <dbReference type="Google" id="ProtNLM"/>
    </source>
</evidence>
<accession>A0A554S7A2</accession>
<organism evidence="2 3">
    <name type="scientific">Aeromicrobium piscarium</name>
    <dbReference type="NCBI Taxonomy" id="2590901"/>
    <lineage>
        <taxon>Bacteria</taxon>
        <taxon>Bacillati</taxon>
        <taxon>Actinomycetota</taxon>
        <taxon>Actinomycetes</taxon>
        <taxon>Propionibacteriales</taxon>
        <taxon>Nocardioidaceae</taxon>
        <taxon>Aeromicrobium</taxon>
    </lineage>
</organism>
<feature type="region of interest" description="Disordered" evidence="1">
    <location>
        <begin position="310"/>
        <end position="333"/>
    </location>
</feature>
<keyword evidence="3" id="KW-1185">Reference proteome</keyword>
<dbReference type="EMBL" id="VLNT01000010">
    <property type="protein sequence ID" value="TSD62238.1"/>
    <property type="molecule type" value="Genomic_DNA"/>
</dbReference>
<feature type="compositionally biased region" description="Low complexity" evidence="1">
    <location>
        <begin position="312"/>
        <end position="323"/>
    </location>
</feature>
<dbReference type="RefSeq" id="WP_143913953.1">
    <property type="nucleotide sequence ID" value="NZ_VLNT01000010.1"/>
</dbReference>
<proteinExistence type="predicted"/>
<evidence type="ECO:0000313" key="2">
    <source>
        <dbReference type="EMBL" id="TSD62238.1"/>
    </source>
</evidence>
<gene>
    <name evidence="2" type="ORF">FNM00_12875</name>
</gene>
<comment type="caution">
    <text evidence="2">The sequence shown here is derived from an EMBL/GenBank/DDBJ whole genome shotgun (WGS) entry which is preliminary data.</text>
</comment>
<name>A0A554S7A2_9ACTN</name>
<sequence length="333" mass="36783">MPRRPHVPDALRQGHFTRDHARRHGLSDRQLQSACWRRLFPGVWAWAEWQPGHEAWVGAASAALPEDAQPTGATLLRLLGYDDGSAWFPLHCVIARDHHAHLDGVFLHRTDAMPATGALGVSPTAAFIAYCAEATVLEAARAGDWLVAQGSMSVHGLVETASAERWRAGSRKARWIARHLRADSRSPEATSWRLRFVAAGLPEPEVNVSIHDAADALVTISDLGFLRWHTVAEYEGGRHQQDPRQYLVDLQRYADLRRLGIDYVQLTRATSPVAGVVAVYRAMCRHGYEGPAPVFTGRWRDLGRRLSRVVRRSGTTSTESGLGNVDQLPPVAG</sequence>